<keyword evidence="1" id="KW-0560">Oxidoreductase</keyword>
<dbReference type="Proteomes" id="UP000283269">
    <property type="component" value="Unassembled WGS sequence"/>
</dbReference>
<dbReference type="EMBL" id="NHYD01003955">
    <property type="protein sequence ID" value="PPQ68535.1"/>
    <property type="molecule type" value="Genomic_DNA"/>
</dbReference>
<dbReference type="InterPro" id="IPR036188">
    <property type="entry name" value="FAD/NAD-bd_sf"/>
</dbReference>
<dbReference type="OrthoDB" id="74360at2759"/>
<dbReference type="Gene3D" id="3.50.50.60">
    <property type="entry name" value="FAD/NAD(P)-binding domain"/>
    <property type="match status" value="1"/>
</dbReference>
<dbReference type="AlphaFoldDB" id="A0A409VQH6"/>
<evidence type="ECO:0000313" key="2">
    <source>
        <dbReference type="EMBL" id="PPQ68535.1"/>
    </source>
</evidence>
<sequence>MEPIFPKFRIPTIDRLGVSCMPNVTETTGTKIAKDWFDAFSAFAQVQDVTGMEGLLCDDALWRDVYALTWDIRTFDGLTHIRPFLNTQLQAMTMHSFNWRNFVRVQKPYPDLAWLVVMFGFETNVGLCSVIARLVPTGTGEWKAYTVFTNLENLRGFPELICRSRQQARVAASVWRDQREEESRFAESNPSVLIVGGGQSGLSLAARLKYLDVSTLVIEKDARIGDSWRNRYDSLCLHFPIWYDNMPYLPFPQTWPKYSPGLKMADWLEHYANILELNVWTSSTVLDAVQHKDETWTVRVQKANGVIRVFNVNHFVIATGQGDGVPRMPSIPKMNSFRGEILHSSKYKRPSAFVGKKVIVIGTGNSGIFFPPSETLTWAAEDSSFSTYAGHDIAADLAREKIDVTMYQRSATLVMNLDKGWDLFAGPLYGEGSPPNEIADQLSHSVPHLLLEGGLAQRGTEAILASQKDMQDALKSVGFKLNNGVLGAGILLNLKQKGGGHYFDVGASQLIVDGDIKIKNDSAILEFEEHGLTFADGSHLEADAIICATGGGDVHQFISQLCGESVASECPPLFGVNEEGEMTWFRPFPRKGLWYMHGNLSLTRFHSKHVAMYIKAMEENLITSRYASNMGPNCIQLRQLELPQVDRV</sequence>
<dbReference type="SUPFAM" id="SSF51905">
    <property type="entry name" value="FAD/NAD(P)-binding domain"/>
    <property type="match status" value="2"/>
</dbReference>
<dbReference type="GO" id="GO:0004497">
    <property type="term" value="F:monooxygenase activity"/>
    <property type="evidence" value="ECO:0007669"/>
    <property type="project" value="TreeGrafter"/>
</dbReference>
<reference evidence="2 3" key="1">
    <citation type="journal article" date="2018" name="Evol. Lett.">
        <title>Horizontal gene cluster transfer increased hallucinogenic mushroom diversity.</title>
        <authorList>
            <person name="Reynolds H.T."/>
            <person name="Vijayakumar V."/>
            <person name="Gluck-Thaler E."/>
            <person name="Korotkin H.B."/>
            <person name="Matheny P.B."/>
            <person name="Slot J.C."/>
        </authorList>
    </citation>
    <scope>NUCLEOTIDE SEQUENCE [LARGE SCALE GENOMIC DNA]</scope>
    <source>
        <strain evidence="2 3">2631</strain>
    </source>
</reference>
<proteinExistence type="predicted"/>
<protein>
    <recommendedName>
        <fullName evidence="4">FAD/NAD(P)-binding domain-containing protein</fullName>
    </recommendedName>
</protein>
<evidence type="ECO:0000313" key="3">
    <source>
        <dbReference type="Proteomes" id="UP000283269"/>
    </source>
</evidence>
<gene>
    <name evidence="2" type="ORF">CVT25_005457</name>
</gene>
<evidence type="ECO:0008006" key="4">
    <source>
        <dbReference type="Google" id="ProtNLM"/>
    </source>
</evidence>
<dbReference type="PANTHER" id="PTHR43539:SF68">
    <property type="entry name" value="FLAVIN-BINDING MONOOXYGENASE-LIKE PROTEIN (AFU_ORTHOLOGUE AFUA_4G09220)"/>
    <property type="match status" value="1"/>
</dbReference>
<name>A0A409VQH6_PSICY</name>
<keyword evidence="3" id="KW-1185">Reference proteome</keyword>
<dbReference type="STRING" id="93625.A0A409VQH6"/>
<dbReference type="InParanoid" id="A0A409VQH6"/>
<evidence type="ECO:0000256" key="1">
    <source>
        <dbReference type="ARBA" id="ARBA00023002"/>
    </source>
</evidence>
<dbReference type="GO" id="GO:0050660">
    <property type="term" value="F:flavin adenine dinucleotide binding"/>
    <property type="evidence" value="ECO:0007669"/>
    <property type="project" value="TreeGrafter"/>
</dbReference>
<comment type="caution">
    <text evidence="2">The sequence shown here is derived from an EMBL/GenBank/DDBJ whole genome shotgun (WGS) entry which is preliminary data.</text>
</comment>
<accession>A0A409VQH6</accession>
<dbReference type="InterPro" id="IPR050982">
    <property type="entry name" value="Auxin_biosynth/cation_transpt"/>
</dbReference>
<dbReference type="Pfam" id="PF13738">
    <property type="entry name" value="Pyr_redox_3"/>
    <property type="match status" value="1"/>
</dbReference>
<dbReference type="PANTHER" id="PTHR43539">
    <property type="entry name" value="FLAVIN-BINDING MONOOXYGENASE-LIKE PROTEIN (AFU_ORTHOLOGUE AFUA_4G09220)"/>
    <property type="match status" value="1"/>
</dbReference>
<organism evidence="2 3">
    <name type="scientific">Psilocybe cyanescens</name>
    <dbReference type="NCBI Taxonomy" id="93625"/>
    <lineage>
        <taxon>Eukaryota</taxon>
        <taxon>Fungi</taxon>
        <taxon>Dikarya</taxon>
        <taxon>Basidiomycota</taxon>
        <taxon>Agaricomycotina</taxon>
        <taxon>Agaricomycetes</taxon>
        <taxon>Agaricomycetidae</taxon>
        <taxon>Agaricales</taxon>
        <taxon>Agaricineae</taxon>
        <taxon>Strophariaceae</taxon>
        <taxon>Psilocybe</taxon>
    </lineage>
</organism>